<reference evidence="7 8" key="1">
    <citation type="journal article" date="2021" name="G3 (Bethesda)">
        <title>Improved contiguity of the threespine stickleback genome using long-read sequencing.</title>
        <authorList>
            <person name="Nath S."/>
            <person name="Shaw D.E."/>
            <person name="White M.A."/>
        </authorList>
    </citation>
    <scope>NUCLEOTIDE SEQUENCE [LARGE SCALE GENOMIC DNA]</scope>
    <source>
        <strain evidence="7 8">Lake Benthic</strain>
    </source>
</reference>
<evidence type="ECO:0000259" key="6">
    <source>
        <dbReference type="PROSITE" id="PS50018"/>
    </source>
</evidence>
<dbReference type="PROSITE" id="PS50003">
    <property type="entry name" value="PH_DOMAIN"/>
    <property type="match status" value="1"/>
</dbReference>
<keyword evidence="8" id="KW-1185">Reference proteome</keyword>
<name>A0AAQ4PEW2_GASAC</name>
<dbReference type="PROSITE" id="PS00509">
    <property type="entry name" value="RAS_GTPASE_ACTIV_1"/>
    <property type="match status" value="1"/>
</dbReference>
<evidence type="ECO:0000256" key="2">
    <source>
        <dbReference type="ARBA" id="ARBA00022553"/>
    </source>
</evidence>
<dbReference type="InterPro" id="IPR057606">
    <property type="entry name" value="SynGAP1-like_PH"/>
</dbReference>
<feature type="compositionally biased region" description="Polar residues" evidence="3">
    <location>
        <begin position="1187"/>
        <end position="1197"/>
    </location>
</feature>
<dbReference type="Gene3D" id="1.10.506.10">
    <property type="entry name" value="GTPase Activation - p120gap, domain 1"/>
    <property type="match status" value="2"/>
</dbReference>
<dbReference type="SMART" id="SM00239">
    <property type="entry name" value="C2"/>
    <property type="match status" value="1"/>
</dbReference>
<dbReference type="InterPro" id="IPR039360">
    <property type="entry name" value="Ras_GTPase"/>
</dbReference>
<feature type="compositionally biased region" description="Low complexity" evidence="3">
    <location>
        <begin position="1053"/>
        <end position="1068"/>
    </location>
</feature>
<evidence type="ECO:0000256" key="1">
    <source>
        <dbReference type="ARBA" id="ARBA00022468"/>
    </source>
</evidence>
<evidence type="ECO:0000313" key="7">
    <source>
        <dbReference type="Ensembl" id="ENSGACP00000037302.1"/>
    </source>
</evidence>
<reference evidence="7" key="2">
    <citation type="submission" date="2025-08" db="UniProtKB">
        <authorList>
            <consortium name="Ensembl"/>
        </authorList>
    </citation>
    <scope>IDENTIFICATION</scope>
</reference>
<dbReference type="CDD" id="cd05136">
    <property type="entry name" value="RasGAP_DAB2IP"/>
    <property type="match status" value="1"/>
</dbReference>
<feature type="domain" description="C2" evidence="5">
    <location>
        <begin position="272"/>
        <end position="390"/>
    </location>
</feature>
<dbReference type="InterPro" id="IPR001849">
    <property type="entry name" value="PH_domain"/>
</dbReference>
<feature type="region of interest" description="Disordered" evidence="3">
    <location>
        <begin position="964"/>
        <end position="987"/>
    </location>
</feature>
<keyword evidence="2" id="KW-0597">Phosphoprotein</keyword>
<sequence>MLDGSRFLQVHPLLMRERRSESHRNKLLRRTVSVPVEGRHHPEMDHRARRKSIATGKQPSMEVPPTAPIQPFRQSVSNPPFPRPRSLPPSLSLGTPPRPFPLSLAVSPSPSSRQRQRKGSRRGPGTPPTPHSLPLSPSPSLSLSLTLPRSPAASSSSPFSFLSRRLKGSIKRAKSQPKLDRTSSFRHMILPRFRSADQDRTRLMQSFKESHSHESLLSPSSAAEALDLTLDEDAIIKPVHSSILGQEYCFEVTTASGTKCFACRSAAERDKWIENLQRAVKPNKDNSRRVDNVLKLWIIEARELPAKKRYYCELCLDDMLYARTTSKPRTDTVFWGEHFEFNNLPAVRNLRLHLYKETDKKRRKEKSTYLGLVSIPISSITGRQFVEQWYPVIQPSVLTKGAGGGGGKIINASLRLKSRFQTMNILPMELYKEFAEYVTNNYRTLCAVLEPVLSVKSKEEVACALVHILQSTGKAKDFLSDMAMCEVDRFMDREHLIFRENTLATKAIEEYLKLIGHKYLKDAIGEFIRALYESEENCEVDPMRTPPSVLPDHQANLRMCCELALCKIVNSHCVFPRELKEVFASWRVRCAERGREDIADRLISGSLFLRFLCPAIMSPSLFNLTQEYPDEQTSRTLTLIAKVVQNLANFSKFGNKEDYMCFMNEFLEMEWGSMQQFLYEISNLDSVSNAGGFEGYIDLGRELSILHSLLWEVIAQLSKDAIIKLGPLPRLLNDISMALRNPHLQRQPSHQTDRVQERQADRLLSRPSFNRGISSEFQNLMMRDLNSSIDITRLPSPTSTGGVMPSRSQMNFQDRDHLQRASSKDMFYVSRPPLARSSPAYCTSSSDITEPDPKVSLITVSNLQSVDMLNSSQASIAGMGSFGGLSSGGGGGLGSGLSSQLRAGGRLSAGSGGSSMSGGLRLSQLSQMGNTTDSLSQQQQQQAAAMRYPLSFQNPLFHLATADGPQQQQLHHQHSRAQPPAPLLLTPEPDPSHPTYMPQFAHGGFSRSEDLSTLRTRDGHLGQPSIIHSHSYSDDYSRAEYGRRQTSMNMQQQQMMGMTSQTGTSHSSLAATPPSTVLPVRQSSVAPPPPRVKSQTSHQLSVSAAAAPAALAKTRPPSANLLQSPESGYGGRQHGARQLSVKDNTAPGLPHQQSSARESQSPQGTTGQSAQQSPQQQAQQHLLKPSMSKQGSQTPSTLNPPTPANERTVAWVSNMPHLSADIESSRIDREEFKLKEYSKSMDESRMDRVKEYEEEINSLKDRLVMSHKKLEEYERRLLTQEQQTNKILLQYQNRLDDSERKLRQQQVEKDSQIKGIISRKEDVE</sequence>
<dbReference type="InterPro" id="IPR035892">
    <property type="entry name" value="C2_domain_sf"/>
</dbReference>
<dbReference type="PANTHER" id="PTHR10194">
    <property type="entry name" value="RAS GTPASE-ACTIVATING PROTEINS"/>
    <property type="match status" value="1"/>
</dbReference>
<dbReference type="SMART" id="SM00323">
    <property type="entry name" value="RasGAP"/>
    <property type="match status" value="1"/>
</dbReference>
<dbReference type="Gene3D" id="2.60.40.150">
    <property type="entry name" value="C2 domain"/>
    <property type="match status" value="1"/>
</dbReference>
<keyword evidence="1" id="KW-0343">GTPase activation</keyword>
<dbReference type="SUPFAM" id="SSF49562">
    <property type="entry name" value="C2 domain (Calcium/lipid-binding domain, CaLB)"/>
    <property type="match status" value="1"/>
</dbReference>
<dbReference type="InterPro" id="IPR011993">
    <property type="entry name" value="PH-like_dom_sf"/>
</dbReference>
<dbReference type="SUPFAM" id="SSF50729">
    <property type="entry name" value="PH domain-like"/>
    <property type="match status" value="1"/>
</dbReference>
<proteinExistence type="predicted"/>
<dbReference type="Proteomes" id="UP000007635">
    <property type="component" value="Chromosome XX"/>
</dbReference>
<feature type="region of interest" description="Disordered" evidence="3">
    <location>
        <begin position="1302"/>
        <end position="1324"/>
    </location>
</feature>
<feature type="compositionally biased region" description="Polar residues" evidence="3">
    <location>
        <begin position="791"/>
        <end position="812"/>
    </location>
</feature>
<dbReference type="PANTHER" id="PTHR10194:SF25">
    <property type="entry name" value="RAS_RAP GTPASE-ACTIVATING PROTEIN SYNGAP"/>
    <property type="match status" value="1"/>
</dbReference>
<evidence type="ECO:0000256" key="3">
    <source>
        <dbReference type="SAM" id="MobiDB-lite"/>
    </source>
</evidence>
<feature type="region of interest" description="Disordered" evidence="3">
    <location>
        <begin position="1053"/>
        <end position="1205"/>
    </location>
</feature>
<feature type="domain" description="Ras-GAP" evidence="6">
    <location>
        <begin position="457"/>
        <end position="649"/>
    </location>
</feature>
<dbReference type="Pfam" id="PF00168">
    <property type="entry name" value="C2"/>
    <property type="match status" value="1"/>
</dbReference>
<dbReference type="Pfam" id="PF12004">
    <property type="entry name" value="DAB2P_C"/>
    <property type="match status" value="1"/>
</dbReference>
<evidence type="ECO:0000313" key="8">
    <source>
        <dbReference type="Proteomes" id="UP000007635"/>
    </source>
</evidence>
<evidence type="ECO:0000259" key="4">
    <source>
        <dbReference type="PROSITE" id="PS50003"/>
    </source>
</evidence>
<dbReference type="GO" id="GO:0005096">
    <property type="term" value="F:GTPase activator activity"/>
    <property type="evidence" value="ECO:0007669"/>
    <property type="project" value="UniProtKB-KW"/>
</dbReference>
<feature type="compositionally biased region" description="Low complexity" evidence="3">
    <location>
        <begin position="132"/>
        <end position="159"/>
    </location>
</feature>
<evidence type="ECO:0000259" key="5">
    <source>
        <dbReference type="PROSITE" id="PS50004"/>
    </source>
</evidence>
<dbReference type="Pfam" id="PF00616">
    <property type="entry name" value="RasGAP"/>
    <property type="match status" value="2"/>
</dbReference>
<dbReference type="InterPro" id="IPR021887">
    <property type="entry name" value="DAB2P_C"/>
</dbReference>
<feature type="region of interest" description="Disordered" evidence="3">
    <location>
        <begin position="791"/>
        <end position="813"/>
    </location>
</feature>
<dbReference type="InterPro" id="IPR023152">
    <property type="entry name" value="RasGAP_CS"/>
</dbReference>
<dbReference type="PROSITE" id="PS50018">
    <property type="entry name" value="RAS_GTPASE_ACTIV_2"/>
    <property type="match status" value="1"/>
</dbReference>
<feature type="compositionally biased region" description="Basic and acidic residues" evidence="3">
    <location>
        <begin position="37"/>
        <end position="46"/>
    </location>
</feature>
<organism evidence="7 8">
    <name type="scientific">Gasterosteus aculeatus aculeatus</name>
    <name type="common">three-spined stickleback</name>
    <dbReference type="NCBI Taxonomy" id="481459"/>
    <lineage>
        <taxon>Eukaryota</taxon>
        <taxon>Metazoa</taxon>
        <taxon>Chordata</taxon>
        <taxon>Craniata</taxon>
        <taxon>Vertebrata</taxon>
        <taxon>Euteleostomi</taxon>
        <taxon>Actinopterygii</taxon>
        <taxon>Neopterygii</taxon>
        <taxon>Teleostei</taxon>
        <taxon>Neoteleostei</taxon>
        <taxon>Acanthomorphata</taxon>
        <taxon>Eupercaria</taxon>
        <taxon>Perciformes</taxon>
        <taxon>Cottioidei</taxon>
        <taxon>Gasterosteales</taxon>
        <taxon>Gasterosteidae</taxon>
        <taxon>Gasterosteus</taxon>
    </lineage>
</organism>
<feature type="compositionally biased region" description="Low complexity" evidence="3">
    <location>
        <begin position="88"/>
        <end position="113"/>
    </location>
</feature>
<feature type="domain" description="PH" evidence="4">
    <location>
        <begin position="247"/>
        <end position="281"/>
    </location>
</feature>
<feature type="region of interest" description="Disordered" evidence="3">
    <location>
        <begin position="32"/>
        <end position="159"/>
    </location>
</feature>
<dbReference type="Pfam" id="PF25321">
    <property type="entry name" value="PH_RASGAP"/>
    <property type="match status" value="1"/>
</dbReference>
<dbReference type="InterPro" id="IPR008936">
    <property type="entry name" value="Rho_GTPase_activation_prot"/>
</dbReference>
<dbReference type="CDD" id="cd04013">
    <property type="entry name" value="C2_SynGAP_like"/>
    <property type="match status" value="1"/>
</dbReference>
<dbReference type="GeneTree" id="ENSGT00940000158438"/>
<dbReference type="Gene3D" id="2.30.29.30">
    <property type="entry name" value="Pleckstrin-homology domain (PH domain)/Phosphotyrosine-binding domain (PTB)"/>
    <property type="match status" value="1"/>
</dbReference>
<dbReference type="SUPFAM" id="SSF48350">
    <property type="entry name" value="GTPase activation domain, GAP"/>
    <property type="match status" value="1"/>
</dbReference>
<dbReference type="InterPro" id="IPR001936">
    <property type="entry name" value="RasGAP_dom"/>
</dbReference>
<protein>
    <submittedName>
        <fullName evidence="7">Synaptic Ras GTPase activating protein 1b</fullName>
    </submittedName>
</protein>
<dbReference type="Ensembl" id="ENSGACT00000035581.1">
    <property type="protein sequence ID" value="ENSGACP00000037302.1"/>
    <property type="gene ID" value="ENSGACG00000013133.2"/>
</dbReference>
<dbReference type="InterPro" id="IPR000008">
    <property type="entry name" value="C2_dom"/>
</dbReference>
<reference evidence="7" key="3">
    <citation type="submission" date="2025-09" db="UniProtKB">
        <authorList>
            <consortium name="Ensembl"/>
        </authorList>
    </citation>
    <scope>IDENTIFICATION</scope>
</reference>
<feature type="compositionally biased region" description="Polar residues" evidence="3">
    <location>
        <begin position="1069"/>
        <end position="1085"/>
    </location>
</feature>
<feature type="compositionally biased region" description="Low complexity" evidence="3">
    <location>
        <begin position="1159"/>
        <end position="1180"/>
    </location>
</feature>
<feature type="compositionally biased region" description="Polar residues" evidence="3">
    <location>
        <begin position="1093"/>
        <end position="1102"/>
    </location>
</feature>
<accession>A0AAQ4PEW2</accession>
<dbReference type="PROSITE" id="PS50004">
    <property type="entry name" value="C2"/>
    <property type="match status" value="1"/>
</dbReference>